<evidence type="ECO:0000313" key="3">
    <source>
        <dbReference type="EMBL" id="THD19059.1"/>
    </source>
</evidence>
<organism evidence="3 4">
    <name type="scientific">Fasciola hepatica</name>
    <name type="common">Liver fluke</name>
    <dbReference type="NCBI Taxonomy" id="6192"/>
    <lineage>
        <taxon>Eukaryota</taxon>
        <taxon>Metazoa</taxon>
        <taxon>Spiralia</taxon>
        <taxon>Lophotrochozoa</taxon>
        <taxon>Platyhelminthes</taxon>
        <taxon>Trematoda</taxon>
        <taxon>Digenea</taxon>
        <taxon>Plagiorchiida</taxon>
        <taxon>Echinostomata</taxon>
        <taxon>Echinostomatoidea</taxon>
        <taxon>Fasciolidae</taxon>
        <taxon>Fasciola</taxon>
    </lineage>
</organism>
<dbReference type="PANTHER" id="PTHR10928">
    <property type="entry name" value="SUPPRESSOR OF FUSED"/>
    <property type="match status" value="1"/>
</dbReference>
<dbReference type="EMBL" id="JXXN02007529">
    <property type="protein sequence ID" value="THD19059.1"/>
    <property type="molecule type" value="Genomic_DNA"/>
</dbReference>
<dbReference type="SUPFAM" id="SSF103359">
    <property type="entry name" value="Suppressor of Fused, N-terminal domain"/>
    <property type="match status" value="2"/>
</dbReference>
<dbReference type="InterPro" id="IPR037181">
    <property type="entry name" value="SUFU_N"/>
</dbReference>
<dbReference type="PIRSF" id="PIRSF011844">
    <property type="entry name" value="Suppressor_of_fused_protein"/>
    <property type="match status" value="1"/>
</dbReference>
<keyword evidence="4" id="KW-1185">Reference proteome</keyword>
<protein>
    <submittedName>
        <fullName evidence="3">Suppressor of fused</fullName>
    </submittedName>
</protein>
<dbReference type="Proteomes" id="UP000230066">
    <property type="component" value="Unassembled WGS sequence"/>
</dbReference>
<evidence type="ECO:0000256" key="1">
    <source>
        <dbReference type="SAM" id="MobiDB-lite"/>
    </source>
</evidence>
<dbReference type="AlphaFoldDB" id="A0A4E0QW07"/>
<gene>
    <name evidence="3" type="ORF">D915_010141</name>
</gene>
<dbReference type="InterPro" id="IPR020941">
    <property type="entry name" value="SUFU-like_domain"/>
</dbReference>
<feature type="region of interest" description="Disordered" evidence="1">
    <location>
        <begin position="162"/>
        <end position="190"/>
    </location>
</feature>
<sequence length="291" mass="31114">MSHHKFGSVLGPISSSAMPSGPQIVREEQALGLKAIYAACRILYPDQPTPLQVTALRKFWMGGPDPLDFINMYSNPGSTELGSPAHWHYVTNGLSDLYGDSRLHSQCTSTDDPSGFGFELTLRVRRDPSELNPPTWPAHLLQSLARYVFHSQAQLMVGDHIPWPSALDKPPQTVQPSNTSGRPSETADPDAQSIAMAAAATAASFLAAKSGGGLSPSSGALSNPSTYASMVAAALAAVNSTKGDRDVVRNSTGKTNKADGGSRIRHMLLVEDPQLKKITTPYGYVQFLQVI</sequence>
<comment type="caution">
    <text evidence="3">The sequence shown here is derived from an EMBL/GenBank/DDBJ whole genome shotgun (WGS) entry which is preliminary data.</text>
</comment>
<dbReference type="Pfam" id="PF05076">
    <property type="entry name" value="SUFU"/>
    <property type="match status" value="1"/>
</dbReference>
<name>A0A4E0QW07_FASHE</name>
<dbReference type="GO" id="GO:0005634">
    <property type="term" value="C:nucleus"/>
    <property type="evidence" value="ECO:0007669"/>
    <property type="project" value="TreeGrafter"/>
</dbReference>
<feature type="compositionally biased region" description="Polar residues" evidence="1">
    <location>
        <begin position="172"/>
        <end position="183"/>
    </location>
</feature>
<dbReference type="GO" id="GO:0005737">
    <property type="term" value="C:cytoplasm"/>
    <property type="evidence" value="ECO:0007669"/>
    <property type="project" value="TreeGrafter"/>
</dbReference>
<evidence type="ECO:0000313" key="4">
    <source>
        <dbReference type="Proteomes" id="UP000230066"/>
    </source>
</evidence>
<proteinExistence type="predicted"/>
<accession>A0A4E0QW07</accession>
<dbReference type="InterPro" id="IPR007768">
    <property type="entry name" value="Suppressor_of_fused"/>
</dbReference>
<dbReference type="InterPro" id="IPR016591">
    <property type="entry name" value="Suppressor_of_fused_euk"/>
</dbReference>
<evidence type="ECO:0000259" key="2">
    <source>
        <dbReference type="Pfam" id="PF05076"/>
    </source>
</evidence>
<dbReference type="PANTHER" id="PTHR10928:SF2">
    <property type="entry name" value="SUPPRESSOR OF FUSED HOMOLOG"/>
    <property type="match status" value="1"/>
</dbReference>
<feature type="domain" description="Suppressor of fused-like" evidence="2">
    <location>
        <begin position="63"/>
        <end position="168"/>
    </location>
</feature>
<reference evidence="3" key="1">
    <citation type="submission" date="2019-03" db="EMBL/GenBank/DDBJ databases">
        <title>Improved annotation for the trematode Fasciola hepatica.</title>
        <authorList>
            <person name="Choi Y.-J."/>
            <person name="Martin J."/>
            <person name="Mitreva M."/>
        </authorList>
    </citation>
    <scope>NUCLEOTIDE SEQUENCE [LARGE SCALE GENOMIC DNA]</scope>
</reference>